<proteinExistence type="predicted"/>
<gene>
    <name evidence="1" type="ORF">GN331_07585</name>
</gene>
<evidence type="ECO:0000313" key="2">
    <source>
        <dbReference type="Proteomes" id="UP000479692"/>
    </source>
</evidence>
<name>A0A7C9HLY9_9GAMM</name>
<dbReference type="EMBL" id="WOXT01000002">
    <property type="protein sequence ID" value="MUV14070.1"/>
    <property type="molecule type" value="Genomic_DNA"/>
</dbReference>
<reference evidence="1 2" key="1">
    <citation type="submission" date="2019-12" db="EMBL/GenBank/DDBJ databases">
        <authorList>
            <person name="Xu J."/>
        </authorList>
    </citation>
    <scope>NUCLEOTIDE SEQUENCE [LARGE SCALE GENOMIC DNA]</scope>
    <source>
        <strain evidence="1 2">HX-5-24</strain>
    </source>
</reference>
<dbReference type="Proteomes" id="UP000479692">
    <property type="component" value="Unassembled WGS sequence"/>
</dbReference>
<organism evidence="1 2">
    <name type="scientific">Noviluteimonas gilva</name>
    <dbReference type="NCBI Taxonomy" id="2682097"/>
    <lineage>
        <taxon>Bacteria</taxon>
        <taxon>Pseudomonadati</taxon>
        <taxon>Pseudomonadota</taxon>
        <taxon>Gammaproteobacteria</taxon>
        <taxon>Lysobacterales</taxon>
        <taxon>Lysobacteraceae</taxon>
        <taxon>Noviluteimonas</taxon>
    </lineage>
</organism>
<keyword evidence="2" id="KW-1185">Reference proteome</keyword>
<accession>A0A7C9HLY9</accession>
<protein>
    <submittedName>
        <fullName evidence="1">Uncharacterized protein</fullName>
    </submittedName>
</protein>
<comment type="caution">
    <text evidence="1">The sequence shown here is derived from an EMBL/GenBank/DDBJ whole genome shotgun (WGS) entry which is preliminary data.</text>
</comment>
<dbReference type="AlphaFoldDB" id="A0A7C9HLY9"/>
<sequence>MDRLEDSDKFTAATLAASLIAAGHSSPAATNTDMAATQAVEIYRAVLEKLQATGEKPQQ</sequence>
<dbReference type="RefSeq" id="WP_156641398.1">
    <property type="nucleotide sequence ID" value="NZ_WOXT01000002.1"/>
</dbReference>
<evidence type="ECO:0000313" key="1">
    <source>
        <dbReference type="EMBL" id="MUV14070.1"/>
    </source>
</evidence>